<keyword evidence="10" id="KW-1185">Reference proteome</keyword>
<dbReference type="Proteomes" id="UP001440599">
    <property type="component" value="Unassembled WGS sequence"/>
</dbReference>
<evidence type="ECO:0000256" key="6">
    <source>
        <dbReference type="ARBA" id="ARBA00023136"/>
    </source>
</evidence>
<evidence type="ECO:0000256" key="5">
    <source>
        <dbReference type="ARBA" id="ARBA00022989"/>
    </source>
</evidence>
<evidence type="ECO:0000313" key="10">
    <source>
        <dbReference type="Proteomes" id="UP001440599"/>
    </source>
</evidence>
<dbReference type="PANTHER" id="PTHR33362">
    <property type="entry name" value="SIALIC ACID TRAP TRANSPORTER PERMEASE PROTEIN SIAT-RELATED"/>
    <property type="match status" value="1"/>
</dbReference>
<feature type="transmembrane region" description="Helical" evidence="7">
    <location>
        <begin position="315"/>
        <end position="345"/>
    </location>
</feature>
<evidence type="ECO:0000256" key="2">
    <source>
        <dbReference type="ARBA" id="ARBA00022475"/>
    </source>
</evidence>
<evidence type="ECO:0000256" key="7">
    <source>
        <dbReference type="SAM" id="Phobius"/>
    </source>
</evidence>
<feature type="domain" description="TRAP C4-dicarboxylate transport system permease DctM subunit" evidence="8">
    <location>
        <begin position="7"/>
        <end position="417"/>
    </location>
</feature>
<dbReference type="InterPro" id="IPR010656">
    <property type="entry name" value="DctM"/>
</dbReference>
<feature type="transmembrane region" description="Helical" evidence="7">
    <location>
        <begin position="357"/>
        <end position="381"/>
    </location>
</feature>
<proteinExistence type="predicted"/>
<reference evidence="9 10" key="1">
    <citation type="submission" date="2024-03" db="EMBL/GenBank/DDBJ databases">
        <title>Human intestinal bacterial collection.</title>
        <authorList>
            <person name="Pauvert C."/>
            <person name="Hitch T.C.A."/>
            <person name="Clavel T."/>
        </authorList>
    </citation>
    <scope>NUCLEOTIDE SEQUENCE [LARGE SCALE GENOMIC DNA]</scope>
    <source>
        <strain evidence="9 10">CLA-AP-H34</strain>
    </source>
</reference>
<organism evidence="9 10">
    <name type="scientific">Flavonifractor hominis</name>
    <dbReference type="NCBI Taxonomy" id="3133178"/>
    <lineage>
        <taxon>Bacteria</taxon>
        <taxon>Bacillati</taxon>
        <taxon>Bacillota</taxon>
        <taxon>Clostridia</taxon>
        <taxon>Eubacteriales</taxon>
        <taxon>Oscillospiraceae</taxon>
        <taxon>Flavonifractor</taxon>
    </lineage>
</organism>
<gene>
    <name evidence="9" type="ORF">WMO45_12415</name>
</gene>
<evidence type="ECO:0000313" key="9">
    <source>
        <dbReference type="EMBL" id="MEQ2457322.1"/>
    </source>
</evidence>
<feature type="transmembrane region" description="Helical" evidence="7">
    <location>
        <begin position="170"/>
        <end position="191"/>
    </location>
</feature>
<dbReference type="InterPro" id="IPR004681">
    <property type="entry name" value="TRAP_DctM"/>
</dbReference>
<feature type="transmembrane region" description="Helical" evidence="7">
    <location>
        <begin position="52"/>
        <end position="71"/>
    </location>
</feature>
<keyword evidence="6 7" id="KW-0472">Membrane</keyword>
<evidence type="ECO:0000256" key="4">
    <source>
        <dbReference type="ARBA" id="ARBA00022692"/>
    </source>
</evidence>
<comment type="caution">
    <text evidence="9">The sequence shown here is derived from an EMBL/GenBank/DDBJ whole genome shotgun (WGS) entry which is preliminary data.</text>
</comment>
<evidence type="ECO:0000256" key="3">
    <source>
        <dbReference type="ARBA" id="ARBA00022519"/>
    </source>
</evidence>
<keyword evidence="5 7" id="KW-1133">Transmembrane helix</keyword>
<dbReference type="RefSeq" id="WP_349141118.1">
    <property type="nucleotide sequence ID" value="NZ_JBBMFT010000011.1"/>
</dbReference>
<feature type="transmembrane region" description="Helical" evidence="7">
    <location>
        <begin position="401"/>
        <end position="426"/>
    </location>
</feature>
<name>A0ABV1ERT3_9FIRM</name>
<evidence type="ECO:0000256" key="1">
    <source>
        <dbReference type="ARBA" id="ARBA00004429"/>
    </source>
</evidence>
<feature type="transmembrane region" description="Helical" evidence="7">
    <location>
        <begin position="211"/>
        <end position="236"/>
    </location>
</feature>
<dbReference type="NCBIfam" id="TIGR00786">
    <property type="entry name" value="dctM"/>
    <property type="match status" value="1"/>
</dbReference>
<keyword evidence="3" id="KW-0997">Cell inner membrane</keyword>
<dbReference type="Pfam" id="PF06808">
    <property type="entry name" value="DctM"/>
    <property type="match status" value="1"/>
</dbReference>
<accession>A0ABV1ERT3</accession>
<keyword evidence="2" id="KW-1003">Cell membrane</keyword>
<comment type="subcellular location">
    <subcellularLocation>
        <location evidence="1">Cell inner membrane</location>
        <topology evidence="1">Multi-pass membrane protein</topology>
    </subcellularLocation>
</comment>
<dbReference type="PIRSF" id="PIRSF006066">
    <property type="entry name" value="HI0050"/>
    <property type="match status" value="1"/>
</dbReference>
<protein>
    <submittedName>
        <fullName evidence="9">TRAP transporter large permease</fullName>
    </submittedName>
</protein>
<sequence length="427" mass="45877">MNILILFVVMFALMFLGMNIFVAMGVSAAGYLLLTGAAPLTLVSQSMINGVANFSLLAIPFFMLTGDLMNLSGMTLRLVEFAKFFIGRVKGSLAYTCILVNMVVAGVSGSGPADCSAVSSVLLPAMEKDRYPTEFSAALNACAATMGPIIPPSIPMVFLAMLTNLSVGKLFMGGLIPGVLIGLAIFLICWYKTRKMPLVEVSQHKLTLRGFWAALREAWLSLIAPLIILVGVLTGLVTITEVSILAAAYVLFVGAVVYRTIHLKDILHAFKKAVLFSSTVMAMFSVVNIFSWIIAVENLGSVLGDLVLRLHLHPAFFLFLITLLFFFLGMVMDAIPAMTIFVPVLLPIAEGLGIDPVHFGVVVVVNLMIGLVTPPVGGLLFVEAKLSKVPFDTLAKNCMPFILAMISVLLLATYIPPIVTALPNLIF</sequence>
<evidence type="ECO:0000259" key="8">
    <source>
        <dbReference type="Pfam" id="PF06808"/>
    </source>
</evidence>
<dbReference type="EMBL" id="JBBMFT010000011">
    <property type="protein sequence ID" value="MEQ2457322.1"/>
    <property type="molecule type" value="Genomic_DNA"/>
</dbReference>
<feature type="transmembrane region" description="Helical" evidence="7">
    <location>
        <begin position="273"/>
        <end position="295"/>
    </location>
</feature>
<keyword evidence="4 7" id="KW-0812">Transmembrane</keyword>
<feature type="transmembrane region" description="Helical" evidence="7">
    <location>
        <begin position="242"/>
        <end position="261"/>
    </location>
</feature>